<dbReference type="EMBL" id="KZ559549">
    <property type="protein sequence ID" value="PLN80249.1"/>
    <property type="molecule type" value="Genomic_DNA"/>
</dbReference>
<evidence type="ECO:0000256" key="1">
    <source>
        <dbReference type="SAM" id="MobiDB-lite"/>
    </source>
</evidence>
<evidence type="ECO:0000313" key="3">
    <source>
        <dbReference type="EMBL" id="PLN80249.1"/>
    </source>
</evidence>
<keyword evidence="2" id="KW-1133">Transmembrane helix</keyword>
<dbReference type="AlphaFoldDB" id="A0A2J5HSV4"/>
<protein>
    <submittedName>
        <fullName evidence="3">Uncharacterized protein</fullName>
    </submittedName>
</protein>
<accession>A0A2J5HSV4</accession>
<organism evidence="3 4">
    <name type="scientific">Aspergillus taichungensis</name>
    <dbReference type="NCBI Taxonomy" id="482145"/>
    <lineage>
        <taxon>Eukaryota</taxon>
        <taxon>Fungi</taxon>
        <taxon>Dikarya</taxon>
        <taxon>Ascomycota</taxon>
        <taxon>Pezizomycotina</taxon>
        <taxon>Eurotiomycetes</taxon>
        <taxon>Eurotiomycetidae</taxon>
        <taxon>Eurotiales</taxon>
        <taxon>Aspergillaceae</taxon>
        <taxon>Aspergillus</taxon>
        <taxon>Aspergillus subgen. Circumdati</taxon>
    </lineage>
</organism>
<feature type="transmembrane region" description="Helical" evidence="2">
    <location>
        <begin position="42"/>
        <end position="60"/>
    </location>
</feature>
<feature type="region of interest" description="Disordered" evidence="1">
    <location>
        <begin position="1"/>
        <end position="21"/>
    </location>
</feature>
<keyword evidence="4" id="KW-1185">Reference proteome</keyword>
<evidence type="ECO:0000313" key="4">
    <source>
        <dbReference type="Proteomes" id="UP000235023"/>
    </source>
</evidence>
<proteinExistence type="predicted"/>
<sequence>MHHAPSSYFFAPSQSRHNHSPCLSRETCGTQPFPPTVIQVHLVYHCLHIFLIPTIIHVYIDTDLRIAYTKETMYLLLGVQVNQRRAEV</sequence>
<dbReference type="Proteomes" id="UP000235023">
    <property type="component" value="Unassembled WGS sequence"/>
</dbReference>
<reference evidence="4" key="1">
    <citation type="submission" date="2017-12" db="EMBL/GenBank/DDBJ databases">
        <authorList>
            <consortium name="DOE Joint Genome Institute"/>
            <person name="Mondo S.J."/>
            <person name="Kjaerbolling I."/>
            <person name="Vesth T.C."/>
            <person name="Frisvad J.C."/>
            <person name="Nybo J.L."/>
            <person name="Theobald S."/>
            <person name="Kuo A."/>
            <person name="Bowyer P."/>
            <person name="Matsuda Y."/>
            <person name="Lyhne E.K."/>
            <person name="Kogle M.E."/>
            <person name="Clum A."/>
            <person name="Lipzen A."/>
            <person name="Salamov A."/>
            <person name="Ngan C.Y."/>
            <person name="Daum C."/>
            <person name="Chiniquy J."/>
            <person name="Barry K."/>
            <person name="LaButti K."/>
            <person name="Haridas S."/>
            <person name="Simmons B.A."/>
            <person name="Magnuson J.K."/>
            <person name="Mortensen U.H."/>
            <person name="Larsen T.O."/>
            <person name="Grigoriev I.V."/>
            <person name="Baker S.E."/>
            <person name="Andersen M.R."/>
            <person name="Nordberg H.P."/>
            <person name="Cantor M.N."/>
            <person name="Hua S.X."/>
        </authorList>
    </citation>
    <scope>NUCLEOTIDE SEQUENCE [LARGE SCALE GENOMIC DNA]</scope>
    <source>
        <strain evidence="4">IBT 19404</strain>
    </source>
</reference>
<keyword evidence="2" id="KW-0472">Membrane</keyword>
<evidence type="ECO:0000256" key="2">
    <source>
        <dbReference type="SAM" id="Phobius"/>
    </source>
</evidence>
<keyword evidence="2" id="KW-0812">Transmembrane</keyword>
<gene>
    <name evidence="3" type="ORF">BDW42DRAFT_114274</name>
</gene>
<name>A0A2J5HSV4_9EURO</name>